<dbReference type="InterPro" id="IPR029039">
    <property type="entry name" value="Flavoprotein-like_sf"/>
</dbReference>
<dbReference type="GO" id="GO:0070819">
    <property type="term" value="F:menaquinone-dependent protoporphyrinogen oxidase activity"/>
    <property type="evidence" value="ECO:0007669"/>
    <property type="project" value="TreeGrafter"/>
</dbReference>
<dbReference type="Pfam" id="PF12724">
    <property type="entry name" value="Flavodoxin_5"/>
    <property type="match status" value="1"/>
</dbReference>
<dbReference type="PANTHER" id="PTHR38030">
    <property type="entry name" value="PROTOPORPHYRINOGEN IX DEHYDROGENASE [MENAQUINONE]"/>
    <property type="match status" value="1"/>
</dbReference>
<dbReference type="GO" id="GO:0006783">
    <property type="term" value="P:heme biosynthetic process"/>
    <property type="evidence" value="ECO:0007669"/>
    <property type="project" value="TreeGrafter"/>
</dbReference>
<dbReference type="AlphaFoldDB" id="A0A6N2TSU4"/>
<feature type="domain" description="Flavodoxin" evidence="1">
    <location>
        <begin position="5"/>
        <end position="143"/>
    </location>
</feature>
<dbReference type="PANTHER" id="PTHR38030:SF2">
    <property type="entry name" value="PROTOPORPHYRINOGEN IX DEHYDROGENASE [QUINONE]"/>
    <property type="match status" value="1"/>
</dbReference>
<gene>
    <name evidence="2" type="ORF">AOLFYP35_01494</name>
</gene>
<dbReference type="InterPro" id="IPR052200">
    <property type="entry name" value="Protoporphyrinogen_IX_DH"/>
</dbReference>
<dbReference type="EMBL" id="CACRSM010000003">
    <property type="protein sequence ID" value="VYT08994.1"/>
    <property type="molecule type" value="Genomic_DNA"/>
</dbReference>
<evidence type="ECO:0000259" key="1">
    <source>
        <dbReference type="Pfam" id="PF12724"/>
    </source>
</evidence>
<accession>A0A6N2TSU4</accession>
<dbReference type="Gene3D" id="3.40.50.360">
    <property type="match status" value="1"/>
</dbReference>
<dbReference type="GO" id="GO:0010181">
    <property type="term" value="F:FMN binding"/>
    <property type="evidence" value="ECO:0007669"/>
    <property type="project" value="TreeGrafter"/>
</dbReference>
<sequence length="163" mass="18115">MKVLVTAASHHGATIEVADAIARRLTSDGFEVVRKSPEEVDSLDGFDAVICGSAVYMTQWLPEAHDFMERFAQQLHKLPVWAFSVGMNGVPKHVPQDPSRIGPVLTRVDAKELRSFAGRYDPSILSLRERAIVRLAGAVEGDFRDWDAIDQWADSIAQQLKQD</sequence>
<organism evidence="2">
    <name type="scientific">Schaalia odontolytica</name>
    <dbReference type="NCBI Taxonomy" id="1660"/>
    <lineage>
        <taxon>Bacteria</taxon>
        <taxon>Bacillati</taxon>
        <taxon>Actinomycetota</taxon>
        <taxon>Actinomycetes</taxon>
        <taxon>Actinomycetales</taxon>
        <taxon>Actinomycetaceae</taxon>
        <taxon>Schaalia</taxon>
    </lineage>
</organism>
<proteinExistence type="predicted"/>
<reference evidence="2" key="1">
    <citation type="submission" date="2019-11" db="EMBL/GenBank/DDBJ databases">
        <authorList>
            <person name="Feng L."/>
        </authorList>
    </citation>
    <scope>NUCLEOTIDE SEQUENCE</scope>
    <source>
        <strain evidence="2">AodontolyticusLFYP35</strain>
    </source>
</reference>
<protein>
    <submittedName>
        <fullName evidence="2">Protoporphyrinogen oxidase</fullName>
    </submittedName>
</protein>
<dbReference type="InterPro" id="IPR026816">
    <property type="entry name" value="Flavodoxin_dom"/>
</dbReference>
<dbReference type="SUPFAM" id="SSF52218">
    <property type="entry name" value="Flavoproteins"/>
    <property type="match status" value="1"/>
</dbReference>
<evidence type="ECO:0000313" key="2">
    <source>
        <dbReference type="EMBL" id="VYT08994.1"/>
    </source>
</evidence>
<name>A0A6N2TSU4_9ACTO</name>